<dbReference type="PANTHER" id="PTHR30349:SF64">
    <property type="entry name" value="PROPHAGE INTEGRASE INTD-RELATED"/>
    <property type="match status" value="1"/>
</dbReference>
<dbReference type="GO" id="GO:0015074">
    <property type="term" value="P:DNA integration"/>
    <property type="evidence" value="ECO:0007669"/>
    <property type="project" value="InterPro"/>
</dbReference>
<dbReference type="InterPro" id="IPR050090">
    <property type="entry name" value="Tyrosine_recombinase_XerCD"/>
</dbReference>
<dbReference type="Pfam" id="PF13102">
    <property type="entry name" value="Phage_int_SAM_5"/>
    <property type="match status" value="1"/>
</dbReference>
<evidence type="ECO:0000256" key="2">
    <source>
        <dbReference type="ARBA" id="ARBA00023125"/>
    </source>
</evidence>
<keyword evidence="2" id="KW-0238">DNA-binding</keyword>
<proteinExistence type="inferred from homology"/>
<accession>A0A495J3Z0</accession>
<name>A0A495J3Z0_9SPHI</name>
<organism evidence="5 6">
    <name type="scientific">Mucilaginibacter gracilis</name>
    <dbReference type="NCBI Taxonomy" id="423350"/>
    <lineage>
        <taxon>Bacteria</taxon>
        <taxon>Pseudomonadati</taxon>
        <taxon>Bacteroidota</taxon>
        <taxon>Sphingobacteriia</taxon>
        <taxon>Sphingobacteriales</taxon>
        <taxon>Sphingobacteriaceae</taxon>
        <taxon>Mucilaginibacter</taxon>
    </lineage>
</organism>
<dbReference type="AlphaFoldDB" id="A0A495J3Z0"/>
<dbReference type="OrthoDB" id="892893at2"/>
<dbReference type="Pfam" id="PF00589">
    <property type="entry name" value="Phage_integrase"/>
    <property type="match status" value="1"/>
</dbReference>
<dbReference type="PANTHER" id="PTHR30349">
    <property type="entry name" value="PHAGE INTEGRASE-RELATED"/>
    <property type="match status" value="1"/>
</dbReference>
<dbReference type="InterPro" id="IPR002104">
    <property type="entry name" value="Integrase_catalytic"/>
</dbReference>
<evidence type="ECO:0000313" key="6">
    <source>
        <dbReference type="Proteomes" id="UP000268007"/>
    </source>
</evidence>
<comment type="caution">
    <text evidence="5">The sequence shown here is derived from an EMBL/GenBank/DDBJ whole genome shotgun (WGS) entry which is preliminary data.</text>
</comment>
<sequence length="451" mass="52038">MPIFKYAVKFVLQQVKDKKKPTPLRCFVRYNNTRCVFKSGVVIEPQYWLVEPQKPRQVSAIDYKSIDSGLESVKNCVKTAFDYLSDKNKEYPDPDKLKDLVSLIMKNNGDNPYIEKPAKNYTLFEFIEKLIRDTKEGKRVLGSGNRYSPGTIKAYGSAFGVLKGYHDYKVSKITRGKAIEPIRFEDIDLNFYEDFKDWCYLYRSETLSDNYFGTVIKFIKTVMSESLEQGLHANTKYKSKNFVKVKTEVDNIFLNKDQLEKFAAHDFSKNKKLERVRDLFLVGCWTGLRFSDFTNISPKDIADGFFEIKTQKTKTDVVIPIFPVVLDIMTRYQGITPNSLPPTLSNVKLNEYIKEAAKEAGFTEIVTLEKSMAGRKVKITEPLYKLITTHSARRSFASNMYHIGMSTNVIMAVTGHKSQTAFNTYVKVKPKEKGEMMKKEWDRLNMKVVNE</sequence>
<dbReference type="InterPro" id="IPR011010">
    <property type="entry name" value="DNA_brk_join_enz"/>
</dbReference>
<dbReference type="SUPFAM" id="SSF56349">
    <property type="entry name" value="DNA breaking-rejoining enzymes"/>
    <property type="match status" value="1"/>
</dbReference>
<gene>
    <name evidence="5" type="ORF">BDD43_3517</name>
</gene>
<dbReference type="GO" id="GO:0003677">
    <property type="term" value="F:DNA binding"/>
    <property type="evidence" value="ECO:0007669"/>
    <property type="project" value="UniProtKB-KW"/>
</dbReference>
<protein>
    <submittedName>
        <fullName evidence="5">Integrase-like protein</fullName>
    </submittedName>
</protein>
<evidence type="ECO:0000256" key="3">
    <source>
        <dbReference type="ARBA" id="ARBA00023172"/>
    </source>
</evidence>
<feature type="domain" description="Tyr recombinase" evidence="4">
    <location>
        <begin position="249"/>
        <end position="438"/>
    </location>
</feature>
<reference evidence="5 6" key="1">
    <citation type="submission" date="2018-10" db="EMBL/GenBank/DDBJ databases">
        <title>Genomic Encyclopedia of Archaeal and Bacterial Type Strains, Phase II (KMG-II): from individual species to whole genera.</title>
        <authorList>
            <person name="Goeker M."/>
        </authorList>
    </citation>
    <scope>NUCLEOTIDE SEQUENCE [LARGE SCALE GENOMIC DNA]</scope>
    <source>
        <strain evidence="5 6">DSM 18602</strain>
    </source>
</reference>
<dbReference type="PROSITE" id="PS51898">
    <property type="entry name" value="TYR_RECOMBINASE"/>
    <property type="match status" value="1"/>
</dbReference>
<comment type="similarity">
    <text evidence="1">Belongs to the 'phage' integrase family.</text>
</comment>
<dbReference type="InterPro" id="IPR010998">
    <property type="entry name" value="Integrase_recombinase_N"/>
</dbReference>
<dbReference type="InterPro" id="IPR025269">
    <property type="entry name" value="SAM-like_dom"/>
</dbReference>
<dbReference type="Proteomes" id="UP000268007">
    <property type="component" value="Unassembled WGS sequence"/>
</dbReference>
<dbReference type="InterPro" id="IPR013762">
    <property type="entry name" value="Integrase-like_cat_sf"/>
</dbReference>
<dbReference type="Gene3D" id="1.10.150.130">
    <property type="match status" value="1"/>
</dbReference>
<dbReference type="EMBL" id="RBKU01000001">
    <property type="protein sequence ID" value="RKR83312.1"/>
    <property type="molecule type" value="Genomic_DNA"/>
</dbReference>
<dbReference type="CDD" id="cd01185">
    <property type="entry name" value="INTN1_C_like"/>
    <property type="match status" value="1"/>
</dbReference>
<evidence type="ECO:0000259" key="4">
    <source>
        <dbReference type="PROSITE" id="PS51898"/>
    </source>
</evidence>
<evidence type="ECO:0000313" key="5">
    <source>
        <dbReference type="EMBL" id="RKR83312.1"/>
    </source>
</evidence>
<evidence type="ECO:0000256" key="1">
    <source>
        <dbReference type="ARBA" id="ARBA00008857"/>
    </source>
</evidence>
<keyword evidence="3" id="KW-0233">DNA recombination</keyword>
<keyword evidence="6" id="KW-1185">Reference proteome</keyword>
<dbReference type="Gene3D" id="1.10.443.10">
    <property type="entry name" value="Intergrase catalytic core"/>
    <property type="match status" value="1"/>
</dbReference>
<dbReference type="GO" id="GO:0006310">
    <property type="term" value="P:DNA recombination"/>
    <property type="evidence" value="ECO:0007669"/>
    <property type="project" value="UniProtKB-KW"/>
</dbReference>
<dbReference type="RefSeq" id="WP_121198826.1">
    <property type="nucleotide sequence ID" value="NZ_RBKU01000001.1"/>
</dbReference>